<dbReference type="PROSITE" id="PS51257">
    <property type="entry name" value="PROKAR_LIPOPROTEIN"/>
    <property type="match status" value="1"/>
</dbReference>
<protein>
    <recommendedName>
        <fullName evidence="3">Glycine-zipper-containing OmpA-like membrane domain-containing protein</fullName>
    </recommendedName>
</protein>
<gene>
    <name evidence="1" type="ORF">COMA2_100143</name>
</gene>
<dbReference type="STRING" id="1742973.COMA2_100143"/>
<keyword evidence="2" id="KW-1185">Reference proteome</keyword>
<name>A0A0S4LBI0_9BACT</name>
<evidence type="ECO:0000313" key="2">
    <source>
        <dbReference type="Proteomes" id="UP000198736"/>
    </source>
</evidence>
<evidence type="ECO:0000313" key="1">
    <source>
        <dbReference type="EMBL" id="CUS32482.1"/>
    </source>
</evidence>
<dbReference type="OrthoDB" id="9800060at2"/>
<organism evidence="1 2">
    <name type="scientific">Candidatus Nitrospira nitrificans</name>
    <dbReference type="NCBI Taxonomy" id="1742973"/>
    <lineage>
        <taxon>Bacteria</taxon>
        <taxon>Pseudomonadati</taxon>
        <taxon>Nitrospirota</taxon>
        <taxon>Nitrospiria</taxon>
        <taxon>Nitrospirales</taxon>
        <taxon>Nitrospiraceae</taxon>
        <taxon>Nitrospira</taxon>
    </lineage>
</organism>
<sequence length="144" mass="14699">MVHRSWQRLVGIMLLVTVTACAGPQPILRSNKQLHLYGKQMAQQEVESCRKKAEDAGLRHGANQSVNAATGAALGLTLGGAVGASAGVVGGLPGIAIGAAAGGGLGLVVGLLGGTFKPLEPEPPYADAVTNCLKEKGYEVRGWE</sequence>
<dbReference type="EMBL" id="CZPZ01000002">
    <property type="protein sequence ID" value="CUS32482.1"/>
    <property type="molecule type" value="Genomic_DNA"/>
</dbReference>
<dbReference type="RefSeq" id="WP_090894429.1">
    <property type="nucleotide sequence ID" value="NZ_CZPZ01000002.1"/>
</dbReference>
<dbReference type="Proteomes" id="UP000198736">
    <property type="component" value="Unassembled WGS sequence"/>
</dbReference>
<dbReference type="AlphaFoldDB" id="A0A0S4LBI0"/>
<accession>A0A0S4LBI0</accession>
<proteinExistence type="predicted"/>
<reference evidence="2" key="1">
    <citation type="submission" date="2015-10" db="EMBL/GenBank/DDBJ databases">
        <authorList>
            <person name="Luecker S."/>
            <person name="Luecker S."/>
        </authorList>
    </citation>
    <scope>NUCLEOTIDE SEQUENCE [LARGE SCALE GENOMIC DNA]</scope>
</reference>
<evidence type="ECO:0008006" key="3">
    <source>
        <dbReference type="Google" id="ProtNLM"/>
    </source>
</evidence>